<name>A0A916W5P7_9BACI</name>
<evidence type="ECO:0000313" key="2">
    <source>
        <dbReference type="Proteomes" id="UP000613512"/>
    </source>
</evidence>
<accession>A0A916W5P7</accession>
<gene>
    <name evidence="1" type="ORF">GCM10008025_10230</name>
</gene>
<evidence type="ECO:0000313" key="1">
    <source>
        <dbReference type="EMBL" id="GGA68236.1"/>
    </source>
</evidence>
<proteinExistence type="predicted"/>
<dbReference type="RefSeq" id="WP_188383618.1">
    <property type="nucleotide sequence ID" value="NZ_BMEY01000004.1"/>
</dbReference>
<dbReference type="Proteomes" id="UP000613512">
    <property type="component" value="Unassembled WGS sequence"/>
</dbReference>
<reference evidence="1" key="1">
    <citation type="journal article" date="2014" name="Int. J. Syst. Evol. Microbiol.">
        <title>Complete genome sequence of Corynebacterium casei LMG S-19264T (=DSM 44701T), isolated from a smear-ripened cheese.</title>
        <authorList>
            <consortium name="US DOE Joint Genome Institute (JGI-PGF)"/>
            <person name="Walter F."/>
            <person name="Albersmeier A."/>
            <person name="Kalinowski J."/>
            <person name="Ruckert C."/>
        </authorList>
    </citation>
    <scope>NUCLEOTIDE SEQUENCE</scope>
    <source>
        <strain evidence="1">CGMCC 1.12408</strain>
    </source>
</reference>
<protein>
    <recommendedName>
        <fullName evidence="3">Restriction endonuclease</fullName>
    </recommendedName>
</protein>
<comment type="caution">
    <text evidence="1">The sequence shown here is derived from an EMBL/GenBank/DDBJ whole genome shotgun (WGS) entry which is preliminary data.</text>
</comment>
<organism evidence="1 2">
    <name type="scientific">Ornithinibacillus halotolerans</name>
    <dbReference type="NCBI Taxonomy" id="1274357"/>
    <lineage>
        <taxon>Bacteria</taxon>
        <taxon>Bacillati</taxon>
        <taxon>Bacillota</taxon>
        <taxon>Bacilli</taxon>
        <taxon>Bacillales</taxon>
        <taxon>Bacillaceae</taxon>
        <taxon>Ornithinibacillus</taxon>
    </lineage>
</organism>
<keyword evidence="2" id="KW-1185">Reference proteome</keyword>
<dbReference type="AlphaFoldDB" id="A0A916W5P7"/>
<sequence length="311" mass="36294">MNRGYAGYYKEHYLRSSYEYAYARYLDFKKISWSYESEVYDIGYKLYKPDFFLYDENGNLTKIVEVKSRNRNEKAKALNALEIISKRYNIDCELVSYEELLEIYKKLPFSLTATINEWINSNSTTINKAAFGKLNGHYNMVHSEETKRIIGNHTKKLWQSNSLSKQRMVEGLRNSGLSQKGKIKIPREERTCIECNSKYIVIRTSTKKYCSRTCSGNSAIRKATQAYVIQRNDIHINIKKFIIKWSVSNRELVLSIPYNRISSSLAPLINKIEELYGVKDMRVISKAVFGKDCGRKELLKFMKKVCNENVC</sequence>
<evidence type="ECO:0008006" key="3">
    <source>
        <dbReference type="Google" id="ProtNLM"/>
    </source>
</evidence>
<reference evidence="1" key="2">
    <citation type="submission" date="2020-09" db="EMBL/GenBank/DDBJ databases">
        <authorList>
            <person name="Sun Q."/>
            <person name="Zhou Y."/>
        </authorList>
    </citation>
    <scope>NUCLEOTIDE SEQUENCE</scope>
    <source>
        <strain evidence="1">CGMCC 1.12408</strain>
    </source>
</reference>
<dbReference type="EMBL" id="BMEY01000004">
    <property type="protein sequence ID" value="GGA68236.1"/>
    <property type="molecule type" value="Genomic_DNA"/>
</dbReference>
<dbReference type="Gene3D" id="3.40.91.30">
    <property type="match status" value="1"/>
</dbReference>